<evidence type="ECO:0000256" key="2">
    <source>
        <dbReference type="ARBA" id="ARBA00007935"/>
    </source>
</evidence>
<dbReference type="PROSITE" id="PS51257">
    <property type="entry name" value="PROKAR_LIPOPROTEIN"/>
    <property type="match status" value="1"/>
</dbReference>
<evidence type="ECO:0000256" key="5">
    <source>
        <dbReference type="ARBA" id="ARBA00022692"/>
    </source>
</evidence>
<evidence type="ECO:0000256" key="3">
    <source>
        <dbReference type="ARBA" id="ARBA00022448"/>
    </source>
</evidence>
<dbReference type="GO" id="GO:0033214">
    <property type="term" value="P:siderophore-iron import into cell"/>
    <property type="evidence" value="ECO:0007669"/>
    <property type="project" value="TreeGrafter"/>
</dbReference>
<evidence type="ECO:0000313" key="9">
    <source>
        <dbReference type="EMBL" id="PXW95163.1"/>
    </source>
</evidence>
<reference evidence="9 10" key="1">
    <citation type="submission" date="2018-05" db="EMBL/GenBank/DDBJ databases">
        <title>Genomic Encyclopedia of Type Strains, Phase IV (KMG-IV): sequencing the most valuable type-strain genomes for metagenomic binning, comparative biology and taxonomic classification.</title>
        <authorList>
            <person name="Goeker M."/>
        </authorList>
    </citation>
    <scope>NUCLEOTIDE SEQUENCE [LARGE SCALE GENOMIC DNA]</scope>
    <source>
        <strain evidence="9 10">DSM 566</strain>
    </source>
</reference>
<keyword evidence="4" id="KW-1003">Cell membrane</keyword>
<comment type="caution">
    <text evidence="9">The sequence shown here is derived from an EMBL/GenBank/DDBJ whole genome shotgun (WGS) entry which is preliminary data.</text>
</comment>
<dbReference type="Gene3D" id="1.10.3470.10">
    <property type="entry name" value="ABC transporter involved in vitamin B12 uptake, BtuC"/>
    <property type="match status" value="1"/>
</dbReference>
<dbReference type="InterPro" id="IPR037294">
    <property type="entry name" value="ABC_BtuC-like"/>
</dbReference>
<dbReference type="AlphaFoldDB" id="A0A318GYM1"/>
<evidence type="ECO:0000256" key="1">
    <source>
        <dbReference type="ARBA" id="ARBA00004651"/>
    </source>
</evidence>
<dbReference type="Proteomes" id="UP000247811">
    <property type="component" value="Unassembled WGS sequence"/>
</dbReference>
<feature type="transmembrane region" description="Helical" evidence="8">
    <location>
        <begin position="65"/>
        <end position="83"/>
    </location>
</feature>
<evidence type="ECO:0000256" key="7">
    <source>
        <dbReference type="ARBA" id="ARBA00023136"/>
    </source>
</evidence>
<feature type="transmembrane region" description="Helical" evidence="8">
    <location>
        <begin position="240"/>
        <end position="265"/>
    </location>
</feature>
<sequence length="332" mass="33853">MKPRTAVNAQPRHVACALALLLLACAAGSLTVGLPSPGWPVGWAGPAEAGALARWVLLELRLPRVLAAAAVGTCLAVAGWIFQRLSRNPLASPDIVGLTTGSATGGLVTVLLFGAAPAALPWGALAGGLLTATLVQALTPRRGSPASAMILTGIALAAMLAAVNDYLLTRAELDDAVAARFWLHGSLQAVRWTEVAGLFTLGSLLVAAATAQSRSLDLLEMGDAMAQALGLPVRRARHGLLLVAVALTALVISVAGPVGFVALVAPPLARRLCRGVSHLPSVALTGACLCVASDWVARAALAPFQIPVGLVTSLLGGAYLMVLLSLQWRRGG</sequence>
<evidence type="ECO:0000256" key="8">
    <source>
        <dbReference type="SAM" id="Phobius"/>
    </source>
</evidence>
<evidence type="ECO:0000256" key="4">
    <source>
        <dbReference type="ARBA" id="ARBA00022475"/>
    </source>
</evidence>
<proteinExistence type="inferred from homology"/>
<feature type="transmembrane region" description="Helical" evidence="8">
    <location>
        <begin position="95"/>
        <end position="113"/>
    </location>
</feature>
<keyword evidence="7 8" id="KW-0472">Membrane</keyword>
<feature type="transmembrane region" description="Helical" evidence="8">
    <location>
        <begin position="150"/>
        <end position="169"/>
    </location>
</feature>
<organism evidence="9 10">
    <name type="scientific">Sphaerotilus hippei</name>
    <dbReference type="NCBI Taxonomy" id="744406"/>
    <lineage>
        <taxon>Bacteria</taxon>
        <taxon>Pseudomonadati</taxon>
        <taxon>Pseudomonadota</taxon>
        <taxon>Betaproteobacteria</taxon>
        <taxon>Burkholderiales</taxon>
        <taxon>Sphaerotilaceae</taxon>
        <taxon>Sphaerotilus</taxon>
    </lineage>
</organism>
<dbReference type="GO" id="GO:0005886">
    <property type="term" value="C:plasma membrane"/>
    <property type="evidence" value="ECO:0007669"/>
    <property type="project" value="UniProtKB-SubCell"/>
</dbReference>
<comment type="similarity">
    <text evidence="2">Belongs to the binding-protein-dependent transport system permease family. FecCD subfamily.</text>
</comment>
<comment type="subcellular location">
    <subcellularLocation>
        <location evidence="1">Cell membrane</location>
        <topology evidence="1">Multi-pass membrane protein</topology>
    </subcellularLocation>
</comment>
<name>A0A318GYM1_9BURK</name>
<evidence type="ECO:0000313" key="10">
    <source>
        <dbReference type="Proteomes" id="UP000247811"/>
    </source>
</evidence>
<dbReference type="InterPro" id="IPR000522">
    <property type="entry name" value="ABC_transptr_permease_BtuC"/>
</dbReference>
<dbReference type="EMBL" id="QJJS01000010">
    <property type="protein sequence ID" value="PXW95163.1"/>
    <property type="molecule type" value="Genomic_DNA"/>
</dbReference>
<keyword evidence="10" id="KW-1185">Reference proteome</keyword>
<gene>
    <name evidence="9" type="ORF">C7444_1108</name>
</gene>
<dbReference type="OrthoDB" id="9811721at2"/>
<evidence type="ECO:0000256" key="6">
    <source>
        <dbReference type="ARBA" id="ARBA00022989"/>
    </source>
</evidence>
<dbReference type="GO" id="GO:0022857">
    <property type="term" value="F:transmembrane transporter activity"/>
    <property type="evidence" value="ECO:0007669"/>
    <property type="project" value="InterPro"/>
</dbReference>
<protein>
    <submittedName>
        <fullName evidence="9">Iron complex transport system permease protein</fullName>
    </submittedName>
</protein>
<keyword evidence="3" id="KW-0813">Transport</keyword>
<dbReference type="CDD" id="cd06550">
    <property type="entry name" value="TM_ABC_iron-siderophores_like"/>
    <property type="match status" value="1"/>
</dbReference>
<feature type="transmembrane region" description="Helical" evidence="8">
    <location>
        <begin position="277"/>
        <end position="296"/>
    </location>
</feature>
<dbReference type="RefSeq" id="WP_110401038.1">
    <property type="nucleotide sequence ID" value="NZ_QJJS01000010.1"/>
</dbReference>
<accession>A0A318GYM1</accession>
<dbReference type="Pfam" id="PF01032">
    <property type="entry name" value="FecCD"/>
    <property type="match status" value="1"/>
</dbReference>
<dbReference type="PANTHER" id="PTHR30472:SF24">
    <property type="entry name" value="FERRIC ENTEROBACTIN TRANSPORT SYSTEM PERMEASE PROTEIN FEPG"/>
    <property type="match status" value="1"/>
</dbReference>
<dbReference type="PANTHER" id="PTHR30472">
    <property type="entry name" value="FERRIC ENTEROBACTIN TRANSPORT SYSTEM PERMEASE PROTEIN"/>
    <property type="match status" value="1"/>
</dbReference>
<dbReference type="SUPFAM" id="SSF81345">
    <property type="entry name" value="ABC transporter involved in vitamin B12 uptake, BtuC"/>
    <property type="match status" value="1"/>
</dbReference>
<feature type="transmembrane region" description="Helical" evidence="8">
    <location>
        <begin position="189"/>
        <end position="211"/>
    </location>
</feature>
<keyword evidence="5 8" id="KW-0812">Transmembrane</keyword>
<feature type="transmembrane region" description="Helical" evidence="8">
    <location>
        <begin position="308"/>
        <end position="328"/>
    </location>
</feature>
<keyword evidence="6 8" id="KW-1133">Transmembrane helix</keyword>